<accession>A0A6I4UCD5</accession>
<dbReference type="RefSeq" id="WP_160767412.1">
    <property type="nucleotide sequence ID" value="NZ_JAINWE010000008.1"/>
</dbReference>
<evidence type="ECO:0000313" key="2">
    <source>
        <dbReference type="EMBL" id="MXP36600.1"/>
    </source>
</evidence>
<name>A0A6I4UCD5_9SPHN</name>
<evidence type="ECO:0000313" key="3">
    <source>
        <dbReference type="Proteomes" id="UP000439914"/>
    </source>
</evidence>
<dbReference type="Proteomes" id="UP000439914">
    <property type="component" value="Unassembled WGS sequence"/>
</dbReference>
<organism evidence="2 3">
    <name type="scientific">Qipengyuania citrea</name>
    <dbReference type="NCBI Taxonomy" id="225971"/>
    <lineage>
        <taxon>Bacteria</taxon>
        <taxon>Pseudomonadati</taxon>
        <taxon>Pseudomonadota</taxon>
        <taxon>Alphaproteobacteria</taxon>
        <taxon>Sphingomonadales</taxon>
        <taxon>Erythrobacteraceae</taxon>
        <taxon>Qipengyuania</taxon>
    </lineage>
</organism>
<dbReference type="Proteomes" id="UP001238601">
    <property type="component" value="Unassembled WGS sequence"/>
</dbReference>
<dbReference type="EMBL" id="WTYG01000004">
    <property type="protein sequence ID" value="MXP36600.1"/>
    <property type="molecule type" value="Genomic_DNA"/>
</dbReference>
<gene>
    <name evidence="2" type="ORF">GRI55_12615</name>
    <name evidence="1" type="ORF">QOZ97_002606</name>
</gene>
<keyword evidence="4" id="KW-1185">Reference proteome</keyword>
<reference evidence="1 4" key="2">
    <citation type="submission" date="2023-07" db="EMBL/GenBank/DDBJ databases">
        <title>Genomic Encyclopedia of Type Strains, Phase IV (KMG-IV): sequencing the most valuable type-strain genomes for metagenomic binning, comparative biology and taxonomic classification.</title>
        <authorList>
            <person name="Goeker M."/>
        </authorList>
    </citation>
    <scope>NUCLEOTIDE SEQUENCE [LARGE SCALE GENOMIC DNA]</scope>
    <source>
        <strain evidence="1 4">DSM 14432</strain>
    </source>
</reference>
<sequence>MQLPQFDEVSHLAGRVKARAPLFGIGTRELEMLLAPLPPKETFEAKLRQLDAVLGLAAWSEQRDPAAWFRRSDPFLEGSVPCELAISLAGLRLIRVSLERRYHGSAS</sequence>
<dbReference type="EMBL" id="JAUSWK010000003">
    <property type="protein sequence ID" value="MDQ0567059.1"/>
    <property type="molecule type" value="Genomic_DNA"/>
</dbReference>
<reference evidence="2 3" key="1">
    <citation type="submission" date="2019-12" db="EMBL/GenBank/DDBJ databases">
        <title>Genomic-based taxomic classification of the family Erythrobacteraceae.</title>
        <authorList>
            <person name="Xu L."/>
        </authorList>
    </citation>
    <scope>NUCLEOTIDE SEQUENCE [LARGE SCALE GENOMIC DNA]</scope>
    <source>
        <strain evidence="2 3">CGMCC 1.8703</strain>
    </source>
</reference>
<dbReference type="AlphaFoldDB" id="A0A6I4UCD5"/>
<evidence type="ECO:0000313" key="1">
    <source>
        <dbReference type="EMBL" id="MDQ0567059.1"/>
    </source>
</evidence>
<comment type="caution">
    <text evidence="2">The sequence shown here is derived from an EMBL/GenBank/DDBJ whole genome shotgun (WGS) entry which is preliminary data.</text>
</comment>
<proteinExistence type="predicted"/>
<evidence type="ECO:0000313" key="4">
    <source>
        <dbReference type="Proteomes" id="UP001238601"/>
    </source>
</evidence>
<dbReference type="GeneID" id="93687428"/>
<protein>
    <submittedName>
        <fullName evidence="2">DUF2384 domain-containing protein</fullName>
    </submittedName>
</protein>